<dbReference type="PROSITE" id="PS50848">
    <property type="entry name" value="START"/>
    <property type="match status" value="1"/>
</dbReference>
<evidence type="ECO:0000256" key="1">
    <source>
        <dbReference type="SAM" id="MobiDB-lite"/>
    </source>
</evidence>
<reference evidence="3" key="1">
    <citation type="submission" date="2021-01" db="EMBL/GenBank/DDBJ databases">
        <authorList>
            <person name="Corre E."/>
            <person name="Pelletier E."/>
            <person name="Niang G."/>
            <person name="Scheremetjew M."/>
            <person name="Finn R."/>
            <person name="Kale V."/>
            <person name="Holt S."/>
            <person name="Cochrane G."/>
            <person name="Meng A."/>
            <person name="Brown T."/>
            <person name="Cohen L."/>
        </authorList>
    </citation>
    <scope>NUCLEOTIDE SEQUENCE</scope>
    <source>
        <strain evidence="3">FSP1.4</strain>
    </source>
</reference>
<evidence type="ECO:0000313" key="3">
    <source>
        <dbReference type="EMBL" id="CAE0354793.1"/>
    </source>
</evidence>
<dbReference type="AlphaFoldDB" id="A0A7S3NDM1"/>
<feature type="domain" description="START" evidence="2">
    <location>
        <begin position="115"/>
        <end position="278"/>
    </location>
</feature>
<dbReference type="Gene3D" id="3.30.530.20">
    <property type="match status" value="1"/>
</dbReference>
<dbReference type="PANTHER" id="PTHR19308:SF56">
    <property type="entry name" value="START DOMAIN-CONTAINING PROTEIN"/>
    <property type="match status" value="1"/>
</dbReference>
<feature type="compositionally biased region" description="Basic and acidic residues" evidence="1">
    <location>
        <begin position="11"/>
        <end position="44"/>
    </location>
</feature>
<dbReference type="PANTHER" id="PTHR19308">
    <property type="entry name" value="PHOSPHATIDYLCHOLINE TRANSFER PROTEIN"/>
    <property type="match status" value="1"/>
</dbReference>
<dbReference type="Pfam" id="PF01852">
    <property type="entry name" value="START"/>
    <property type="match status" value="1"/>
</dbReference>
<dbReference type="InterPro" id="IPR051213">
    <property type="entry name" value="START_lipid_transfer"/>
</dbReference>
<feature type="compositionally biased region" description="Basic and acidic residues" evidence="1">
    <location>
        <begin position="52"/>
        <end position="69"/>
    </location>
</feature>
<protein>
    <recommendedName>
        <fullName evidence="2">START domain-containing protein</fullName>
    </recommendedName>
</protein>
<sequence>MGQANCCAADSKNDNIVDMDKARKSEEEKQKKREGILKKRESQKKDKKGKKVKNEDEVQKDEEESKKYDLNDIDSLLPEAPTLHDMERNQVNHEMVLTSREKAIKYWDEMFSKEWKLNKEEEGIQIFTRPSESDTQKYTMRVMDLVSNKEYVATYLCNLEKEINAKKGVEKLTVVEDLGFNNKIIYMALKGTILLGSRGFVNCRTKYKLKNGDYLIVSHPVEHKDIPKTKNIRGALESLTWVQQNSDTEIRVTNMLRYDMKGSVPEANMKKLVDEQLAEYAYLKKNLNK</sequence>
<organism evidence="3">
    <name type="scientific">Euplotes harpa</name>
    <dbReference type="NCBI Taxonomy" id="151035"/>
    <lineage>
        <taxon>Eukaryota</taxon>
        <taxon>Sar</taxon>
        <taxon>Alveolata</taxon>
        <taxon>Ciliophora</taxon>
        <taxon>Intramacronucleata</taxon>
        <taxon>Spirotrichea</taxon>
        <taxon>Hypotrichia</taxon>
        <taxon>Euplotida</taxon>
        <taxon>Euplotidae</taxon>
        <taxon>Euplotes</taxon>
    </lineage>
</organism>
<dbReference type="GO" id="GO:0008289">
    <property type="term" value="F:lipid binding"/>
    <property type="evidence" value="ECO:0007669"/>
    <property type="project" value="InterPro"/>
</dbReference>
<dbReference type="SUPFAM" id="SSF55961">
    <property type="entry name" value="Bet v1-like"/>
    <property type="match status" value="1"/>
</dbReference>
<dbReference type="InterPro" id="IPR002913">
    <property type="entry name" value="START_lipid-bd_dom"/>
</dbReference>
<name>A0A7S3NDM1_9SPIT</name>
<proteinExistence type="predicted"/>
<gene>
    <name evidence="3" type="ORF">EHAR0213_LOCUS13709</name>
</gene>
<dbReference type="CDD" id="cd00177">
    <property type="entry name" value="START"/>
    <property type="match status" value="1"/>
</dbReference>
<accession>A0A7S3NDM1</accession>
<dbReference type="EMBL" id="HBII01033037">
    <property type="protein sequence ID" value="CAE0354793.1"/>
    <property type="molecule type" value="Transcribed_RNA"/>
</dbReference>
<dbReference type="InterPro" id="IPR023393">
    <property type="entry name" value="START-like_dom_sf"/>
</dbReference>
<evidence type="ECO:0000259" key="2">
    <source>
        <dbReference type="PROSITE" id="PS50848"/>
    </source>
</evidence>
<feature type="region of interest" description="Disordered" evidence="1">
    <location>
        <begin position="1"/>
        <end position="69"/>
    </location>
</feature>
<dbReference type="GO" id="GO:0005737">
    <property type="term" value="C:cytoplasm"/>
    <property type="evidence" value="ECO:0007669"/>
    <property type="project" value="UniProtKB-ARBA"/>
</dbReference>